<dbReference type="CDD" id="cd09266">
    <property type="entry name" value="SGIP1_MHD"/>
    <property type="match status" value="1"/>
</dbReference>
<comment type="subunit">
    <text evidence="9">Interacts with proteins essential or regulating the formation of functional clathrin-coated pits. Interacts with CANX. Interacts with AP2A1. Interacts with EPS15. Interacts with SH3GL3. Interacts with AMPH. Interacts with ITSN1 (via SH3 domains). Interacts with and REPS1.</text>
</comment>
<evidence type="ECO:0000256" key="3">
    <source>
        <dbReference type="ARBA" id="ARBA00014150"/>
    </source>
</evidence>
<feature type="compositionally biased region" description="Polar residues" evidence="10">
    <location>
        <begin position="221"/>
        <end position="236"/>
    </location>
</feature>
<sequence length="631" mass="68126">MMEGLKKRTRKAFGIRKKEKDSDSTGSPDRDGTPPSPHPHDPPSNSKPECAQEGGKTVSKRTNGAPNGFYSEIDWERYNSPELDEEGYSIRPEEPGSTKGKHFYSSSESEEEEEAHKKFNIKIKPLQSKDVKSAATVDELKASIGHIALSPSPVGTIKRNLSSEEIARPRRSTPTPELLSKKAPEDTTALAPLFGPPLESAFEEDKLEAPIDQPEVWGSVQPENLESPNASRTFPSGTPPPLPPKNIPATPPRTSSPLTTGVGSSSPARPATPLASCSSPTPPPPPPRPPSRPKLPPGKPGVDVSRPFSPPVHSSSPPPIAPLARAESTSSISSTNSLSAATTPTIGSSRGPSPLTMGAQDTLPVAAAFTETVNAYFKGADPNKCIVKITGEMVLSFPAGITRHFANNPSPAVLTFRVTNYNRLEHVLPNPQLLCCDNTQADANTKEFWVNMPNLMTHLKKVSEQKPQATYYNVDMLKYQVSAQGIQSTPLNLAVNWRCEPTSTDLRIDYKYNLEAMTTPVALNNVQFLVPIDGGVTKLQAVLPPAIWNAEQQRILWRIPDISQKSENGGVGSLLARFQLSEGPSKPSPLVVQFTSEGSTLSSCDIELVGAGYRFSLIKKRFAAGKYLADN</sequence>
<evidence type="ECO:0000313" key="12">
    <source>
        <dbReference type="Proteomes" id="UP001652642"/>
    </source>
</evidence>
<reference evidence="13" key="1">
    <citation type="submission" date="2025-08" db="UniProtKB">
        <authorList>
            <consortium name="RefSeq"/>
        </authorList>
    </citation>
    <scope>IDENTIFICATION</scope>
</reference>
<dbReference type="Proteomes" id="UP001652642">
    <property type="component" value="Chromosome 4"/>
</dbReference>
<evidence type="ECO:0000256" key="4">
    <source>
        <dbReference type="ARBA" id="ARBA00022553"/>
    </source>
</evidence>
<feature type="compositionally biased region" description="Pro residues" evidence="10">
    <location>
        <begin position="280"/>
        <end position="299"/>
    </location>
</feature>
<dbReference type="PANTHER" id="PTHR23065">
    <property type="entry name" value="PROLINE-SERINE-THREONINE PHOSPHATASE INTERACTING PROTEIN 1"/>
    <property type="match status" value="1"/>
</dbReference>
<evidence type="ECO:0000256" key="6">
    <source>
        <dbReference type="ARBA" id="ARBA00023136"/>
    </source>
</evidence>
<dbReference type="Pfam" id="PF10291">
    <property type="entry name" value="muHD"/>
    <property type="match status" value="1"/>
</dbReference>
<protein>
    <recommendedName>
        <fullName evidence="3">SH3-containing GRB2-like protein 3-interacting protein 1</fullName>
    </recommendedName>
    <alternativeName>
        <fullName evidence="8">Endophilin-3-interacting protein</fullName>
    </alternativeName>
</protein>
<comment type="function">
    <text evidence="1">May function in clathrin-mediated endocytosis. Has both a membrane binding/tubulating activity and the ability to recruit proteins essential to the formation of functional clathrin-coated pits. Has a preference for membranes enriched in phosphatidylserine and phosphoinositides and is required for the endocytosis of the transferrin receptor. May also bind tubulin. May play a role in the regulation of energy homeostasis.</text>
</comment>
<feature type="compositionally biased region" description="Low complexity" evidence="10">
    <location>
        <begin position="305"/>
        <end position="315"/>
    </location>
</feature>
<dbReference type="PANTHER" id="PTHR23065:SF8">
    <property type="entry name" value="F-BAR DOMAIN ONLY PROTEIN 2"/>
    <property type="match status" value="1"/>
</dbReference>
<accession>A0ABM5G887</accession>
<evidence type="ECO:0000256" key="10">
    <source>
        <dbReference type="SAM" id="MobiDB-lite"/>
    </source>
</evidence>
<feature type="region of interest" description="Disordered" evidence="10">
    <location>
        <begin position="1"/>
        <end position="116"/>
    </location>
</feature>
<comment type="subcellular location">
    <subcellularLocation>
        <location evidence="2">Membrane</location>
        <location evidence="2">Clathrin-coated pit</location>
        <topology evidence="2">Peripheral membrane protein</topology>
        <orientation evidence="2">Cytoplasmic side</orientation>
    </subcellularLocation>
</comment>
<feature type="compositionally biased region" description="Pro residues" evidence="10">
    <location>
        <begin position="237"/>
        <end position="251"/>
    </location>
</feature>
<dbReference type="InterPro" id="IPR037984">
    <property type="entry name" value="SGIP1_MHD"/>
</dbReference>
<proteinExistence type="predicted"/>
<feature type="compositionally biased region" description="Basic and acidic residues" evidence="10">
    <location>
        <begin position="16"/>
        <end position="32"/>
    </location>
</feature>
<feature type="domain" description="MHD" evidence="11">
    <location>
        <begin position="362"/>
        <end position="630"/>
    </location>
</feature>
<evidence type="ECO:0000256" key="9">
    <source>
        <dbReference type="ARBA" id="ARBA00046739"/>
    </source>
</evidence>
<keyword evidence="12" id="KW-1185">Reference proteome</keyword>
<evidence type="ECO:0000256" key="1">
    <source>
        <dbReference type="ARBA" id="ARBA00003346"/>
    </source>
</evidence>
<dbReference type="InterPro" id="IPR028565">
    <property type="entry name" value="MHD"/>
</dbReference>
<dbReference type="InterPro" id="IPR036168">
    <property type="entry name" value="AP2_Mu_C_sf"/>
</dbReference>
<name>A0ABM5G887_9SAUR</name>
<evidence type="ECO:0000256" key="7">
    <source>
        <dbReference type="ARBA" id="ARBA00023176"/>
    </source>
</evidence>
<evidence type="ECO:0000256" key="2">
    <source>
        <dbReference type="ARBA" id="ARBA00004283"/>
    </source>
</evidence>
<keyword evidence="6" id="KW-0472">Membrane</keyword>
<keyword evidence="4" id="KW-0597">Phosphoprotein</keyword>
<gene>
    <name evidence="13" type="primary">SGIP1</name>
</gene>
<dbReference type="InterPro" id="IPR018808">
    <property type="entry name" value="Muniscin_C"/>
</dbReference>
<evidence type="ECO:0000256" key="5">
    <source>
        <dbReference type="ARBA" id="ARBA00022583"/>
    </source>
</evidence>
<keyword evidence="7" id="KW-0168">Coated pit</keyword>
<dbReference type="PROSITE" id="PS51072">
    <property type="entry name" value="MHD"/>
    <property type="match status" value="1"/>
</dbReference>
<organism evidence="12 13">
    <name type="scientific">Pogona vitticeps</name>
    <name type="common">central bearded dragon</name>
    <dbReference type="NCBI Taxonomy" id="103695"/>
    <lineage>
        <taxon>Eukaryota</taxon>
        <taxon>Metazoa</taxon>
        <taxon>Chordata</taxon>
        <taxon>Craniata</taxon>
        <taxon>Vertebrata</taxon>
        <taxon>Euteleostomi</taxon>
        <taxon>Lepidosauria</taxon>
        <taxon>Squamata</taxon>
        <taxon>Bifurcata</taxon>
        <taxon>Unidentata</taxon>
        <taxon>Episquamata</taxon>
        <taxon>Toxicofera</taxon>
        <taxon>Iguania</taxon>
        <taxon>Acrodonta</taxon>
        <taxon>Agamidae</taxon>
        <taxon>Amphibolurinae</taxon>
        <taxon>Pogona</taxon>
    </lineage>
</organism>
<dbReference type="RefSeq" id="XP_072853873.1">
    <property type="nucleotide sequence ID" value="XM_072997772.1"/>
</dbReference>
<keyword evidence="5" id="KW-0254">Endocytosis</keyword>
<evidence type="ECO:0000256" key="8">
    <source>
        <dbReference type="ARBA" id="ARBA00030485"/>
    </source>
</evidence>
<dbReference type="GeneID" id="110085680"/>
<dbReference type="Gene3D" id="2.60.40.1170">
    <property type="entry name" value="Mu homology domain, subdomain B"/>
    <property type="match status" value="2"/>
</dbReference>
<dbReference type="SUPFAM" id="SSF49447">
    <property type="entry name" value="Second domain of Mu2 adaptin subunit (ap50) of ap2 adaptor"/>
    <property type="match status" value="1"/>
</dbReference>
<feature type="region of interest" description="Disordered" evidence="10">
    <location>
        <begin position="150"/>
        <end position="358"/>
    </location>
</feature>
<feature type="compositionally biased region" description="Polar residues" evidence="10">
    <location>
        <begin position="252"/>
        <end position="267"/>
    </location>
</feature>
<evidence type="ECO:0000313" key="13">
    <source>
        <dbReference type="RefSeq" id="XP_072853873.1"/>
    </source>
</evidence>
<feature type="compositionally biased region" description="Low complexity" evidence="10">
    <location>
        <begin position="322"/>
        <end position="345"/>
    </location>
</feature>
<evidence type="ECO:0000259" key="11">
    <source>
        <dbReference type="PROSITE" id="PS51072"/>
    </source>
</evidence>